<feature type="transmembrane region" description="Helical" evidence="2">
    <location>
        <begin position="45"/>
        <end position="65"/>
    </location>
</feature>
<dbReference type="RefSeq" id="WP_131259318.1">
    <property type="nucleotide sequence ID" value="NZ_JBHSUS010000001.1"/>
</dbReference>
<organism evidence="3 4">
    <name type="scientific">Pseudobowmanella zhangzhouensis</name>
    <dbReference type="NCBI Taxonomy" id="1537679"/>
    <lineage>
        <taxon>Bacteria</taxon>
        <taxon>Pseudomonadati</taxon>
        <taxon>Pseudomonadota</taxon>
        <taxon>Gammaproteobacteria</taxon>
        <taxon>Alteromonadales</taxon>
        <taxon>Alteromonadaceae</taxon>
    </lineage>
</organism>
<dbReference type="EMBL" id="JBHSUS010000001">
    <property type="protein sequence ID" value="MFC6438800.1"/>
    <property type="molecule type" value="Genomic_DNA"/>
</dbReference>
<name>A0ABW1XJ45_9ALTE</name>
<keyword evidence="2" id="KW-0812">Transmembrane</keyword>
<dbReference type="NCBIfam" id="NF041043">
    <property type="entry name" value="BPSS1780_fam"/>
    <property type="match status" value="1"/>
</dbReference>
<feature type="transmembrane region" description="Helical" evidence="2">
    <location>
        <begin position="159"/>
        <end position="185"/>
    </location>
</feature>
<evidence type="ECO:0000313" key="4">
    <source>
        <dbReference type="Proteomes" id="UP001596364"/>
    </source>
</evidence>
<dbReference type="Proteomes" id="UP001596364">
    <property type="component" value="Unassembled WGS sequence"/>
</dbReference>
<dbReference type="InterPro" id="IPR047798">
    <property type="entry name" value="BPSS1780-like"/>
</dbReference>
<evidence type="ECO:0000256" key="2">
    <source>
        <dbReference type="SAM" id="Phobius"/>
    </source>
</evidence>
<reference evidence="4" key="1">
    <citation type="journal article" date="2019" name="Int. J. Syst. Evol. Microbiol.">
        <title>The Global Catalogue of Microorganisms (GCM) 10K type strain sequencing project: providing services to taxonomists for standard genome sequencing and annotation.</title>
        <authorList>
            <consortium name="The Broad Institute Genomics Platform"/>
            <consortium name="The Broad Institute Genome Sequencing Center for Infectious Disease"/>
            <person name="Wu L."/>
            <person name="Ma J."/>
        </authorList>
    </citation>
    <scope>NUCLEOTIDE SEQUENCE [LARGE SCALE GENOMIC DNA]</scope>
    <source>
        <strain evidence="4">CGMCC 1.16031</strain>
    </source>
</reference>
<comment type="caution">
    <text evidence="3">The sequence shown here is derived from an EMBL/GenBank/DDBJ whole genome shotgun (WGS) entry which is preliminary data.</text>
</comment>
<evidence type="ECO:0000256" key="1">
    <source>
        <dbReference type="SAM" id="MobiDB-lite"/>
    </source>
</evidence>
<protein>
    <submittedName>
        <fullName evidence="3">BPSS1780 family membrane protein</fullName>
    </submittedName>
</protein>
<accession>A0ABW1XJ45</accession>
<keyword evidence="4" id="KW-1185">Reference proteome</keyword>
<evidence type="ECO:0000313" key="3">
    <source>
        <dbReference type="EMBL" id="MFC6438800.1"/>
    </source>
</evidence>
<proteinExistence type="predicted"/>
<feature type="transmembrane region" description="Helical" evidence="2">
    <location>
        <begin position="71"/>
        <end position="90"/>
    </location>
</feature>
<gene>
    <name evidence="3" type="ORF">ACFP85_01315</name>
</gene>
<keyword evidence="2" id="KW-1133">Transmembrane helix</keyword>
<feature type="region of interest" description="Disordered" evidence="1">
    <location>
        <begin position="1"/>
        <end position="20"/>
    </location>
</feature>
<sequence length="254" mass="27844">MSEMENAIQQEMPPLPPQMHSPRNVGIVRGIEWLADGMRLFGANAAAWIGICVVGFVMMLALGILNVIPGAGLLIGIFTYVWIGGLMIGCRDADQGAELKLNHLFAGFQHRLDTLVLLGIINQILSVVIMLAVVGPLYWDILMGNEWTPNPQTIIEDVVLPMLIAFSLLLPLMMCTWFAPALIVLQNKPVIEAMKLSFIGCARNVLPFLLYGVVQLVAAIVAALPFFLGLLVFIPMLYGSIYAAYKDIFLHQPA</sequence>
<feature type="transmembrane region" description="Helical" evidence="2">
    <location>
        <begin position="115"/>
        <end position="139"/>
    </location>
</feature>
<feature type="transmembrane region" description="Helical" evidence="2">
    <location>
        <begin position="205"/>
        <end position="238"/>
    </location>
</feature>
<keyword evidence="2" id="KW-0472">Membrane</keyword>